<organism evidence="1">
    <name type="scientific">Anguilla anguilla</name>
    <name type="common">European freshwater eel</name>
    <name type="synonym">Muraena anguilla</name>
    <dbReference type="NCBI Taxonomy" id="7936"/>
    <lineage>
        <taxon>Eukaryota</taxon>
        <taxon>Metazoa</taxon>
        <taxon>Chordata</taxon>
        <taxon>Craniata</taxon>
        <taxon>Vertebrata</taxon>
        <taxon>Euteleostomi</taxon>
        <taxon>Actinopterygii</taxon>
        <taxon>Neopterygii</taxon>
        <taxon>Teleostei</taxon>
        <taxon>Anguilliformes</taxon>
        <taxon>Anguillidae</taxon>
        <taxon>Anguilla</taxon>
    </lineage>
</organism>
<name>A0A0E9RSE2_ANGAN</name>
<dbReference type="EMBL" id="GBXM01077247">
    <property type="protein sequence ID" value="JAH31330.1"/>
    <property type="molecule type" value="Transcribed_RNA"/>
</dbReference>
<protein>
    <submittedName>
        <fullName evidence="1">Uncharacterized protein</fullName>
    </submittedName>
</protein>
<evidence type="ECO:0000313" key="1">
    <source>
        <dbReference type="EMBL" id="JAH31330.1"/>
    </source>
</evidence>
<sequence length="62" mass="6537">MCGTHHSAGGSNSAALLKGVGVGMWSGWSESHQIINALVFNVTFTAPADHGYTSSHILYQPH</sequence>
<accession>A0A0E9RSE2</accession>
<dbReference type="AlphaFoldDB" id="A0A0E9RSE2"/>
<proteinExistence type="predicted"/>
<reference evidence="1" key="2">
    <citation type="journal article" date="2015" name="Fish Shellfish Immunol.">
        <title>Early steps in the European eel (Anguilla anguilla)-Vibrio vulnificus interaction in the gills: Role of the RtxA13 toxin.</title>
        <authorList>
            <person name="Callol A."/>
            <person name="Pajuelo D."/>
            <person name="Ebbesson L."/>
            <person name="Teles M."/>
            <person name="MacKenzie S."/>
            <person name="Amaro C."/>
        </authorList>
    </citation>
    <scope>NUCLEOTIDE SEQUENCE</scope>
</reference>
<reference evidence="1" key="1">
    <citation type="submission" date="2014-11" db="EMBL/GenBank/DDBJ databases">
        <authorList>
            <person name="Amaro Gonzalez C."/>
        </authorList>
    </citation>
    <scope>NUCLEOTIDE SEQUENCE</scope>
</reference>